<sequence length="123" mass="13669">MSPFKLFIGRMSLAHMTVFENCVKVNDMIIEAAGENDYVVDVGLRIFLVSAELVVDLALDVLWTITESHGSDPFFSNMGLTASKNLLLRQIAFILFSGFARLMPTWNDSRRLLGVPALGSEPF</sequence>
<name>A0A2B7XMC3_9EURO</name>
<gene>
    <name evidence="1" type="ORF">GX51_00489</name>
</gene>
<comment type="caution">
    <text evidence="1">The sequence shown here is derived from an EMBL/GenBank/DDBJ whole genome shotgun (WGS) entry which is preliminary data.</text>
</comment>
<evidence type="ECO:0000313" key="1">
    <source>
        <dbReference type="EMBL" id="PGH09802.1"/>
    </source>
</evidence>
<proteinExistence type="predicted"/>
<keyword evidence="2" id="KW-1185">Reference proteome</keyword>
<organism evidence="1 2">
    <name type="scientific">Blastomyces parvus</name>
    <dbReference type="NCBI Taxonomy" id="2060905"/>
    <lineage>
        <taxon>Eukaryota</taxon>
        <taxon>Fungi</taxon>
        <taxon>Dikarya</taxon>
        <taxon>Ascomycota</taxon>
        <taxon>Pezizomycotina</taxon>
        <taxon>Eurotiomycetes</taxon>
        <taxon>Eurotiomycetidae</taxon>
        <taxon>Onygenales</taxon>
        <taxon>Ajellomycetaceae</taxon>
        <taxon>Blastomyces</taxon>
    </lineage>
</organism>
<accession>A0A2B7XMC3</accession>
<dbReference type="EMBL" id="PDNC01000003">
    <property type="protein sequence ID" value="PGH09802.1"/>
    <property type="molecule type" value="Genomic_DNA"/>
</dbReference>
<reference evidence="1 2" key="1">
    <citation type="submission" date="2017-10" db="EMBL/GenBank/DDBJ databases">
        <title>Comparative genomics in systemic dimorphic fungi from Ajellomycetaceae.</title>
        <authorList>
            <person name="Munoz J.F."/>
            <person name="Mcewen J.G."/>
            <person name="Clay O.K."/>
            <person name="Cuomo C.A."/>
        </authorList>
    </citation>
    <scope>NUCLEOTIDE SEQUENCE [LARGE SCALE GENOMIC DNA]</scope>
    <source>
        <strain evidence="1 2">UAMH130</strain>
    </source>
</reference>
<protein>
    <submittedName>
        <fullName evidence="1">Uncharacterized protein</fullName>
    </submittedName>
</protein>
<dbReference type="Proteomes" id="UP000224080">
    <property type="component" value="Unassembled WGS sequence"/>
</dbReference>
<dbReference type="AlphaFoldDB" id="A0A2B7XMC3"/>
<evidence type="ECO:0000313" key="2">
    <source>
        <dbReference type="Proteomes" id="UP000224080"/>
    </source>
</evidence>